<keyword evidence="4 6" id="KW-0371">Homeobox</keyword>
<feature type="domain" description="Homeobox" evidence="10">
    <location>
        <begin position="241"/>
        <end position="301"/>
    </location>
</feature>
<dbReference type="FunFam" id="1.10.10.60:FF:000098">
    <property type="entry name" value="Transcription factor LBX1"/>
    <property type="match status" value="1"/>
</dbReference>
<dbReference type="GO" id="GO:1990837">
    <property type="term" value="F:sequence-specific double-stranded DNA binding"/>
    <property type="evidence" value="ECO:0007669"/>
    <property type="project" value="TreeGrafter"/>
</dbReference>
<evidence type="ECO:0000313" key="11">
    <source>
        <dbReference type="EMBL" id="KAK2712334.1"/>
    </source>
</evidence>
<dbReference type="InterPro" id="IPR051892">
    <property type="entry name" value="LBX_TF"/>
</dbReference>
<sequence length="348" mass="38781">MMGVASGSHVRREVKQEMSESDDDISVGCPTPRPSTTQGSEFSEDDKPKSGVRSFSILDILGHKETNQEEIASVKPSITLRQDLLQRSMQAQQQAKIVRPWDLPQAAAYQTMIHQQQILRNQIPFMHPFAAAALAGLVPFQLPQMPQTAPHPSRVSAWSPSSSHEEREETEDSSSNASASPALSNEKSKSQNNAKEKVGKDGSPLDALFQMTSKTFEGNSGDTSGSGNHNTMFGNRQSSNKKKRKSRTAFTNHQIFELEKRFLYQKYLSPADRDEIALSLGLTNAQVITWFQNRRAKLKRDMEELKKDVESAKLISAHSAALMHASALQHEVALMQHQKQVFDDPKKL</sequence>
<evidence type="ECO:0000256" key="5">
    <source>
        <dbReference type="ARBA" id="ARBA00023242"/>
    </source>
</evidence>
<feature type="region of interest" description="Disordered" evidence="9">
    <location>
        <begin position="145"/>
        <end position="248"/>
    </location>
</feature>
<dbReference type="Gene3D" id="1.10.10.60">
    <property type="entry name" value="Homeodomain-like"/>
    <property type="match status" value="1"/>
</dbReference>
<dbReference type="InterPro" id="IPR017970">
    <property type="entry name" value="Homeobox_CS"/>
</dbReference>
<dbReference type="PROSITE" id="PS50071">
    <property type="entry name" value="HOMEOBOX_2"/>
    <property type="match status" value="1"/>
</dbReference>
<accession>A0AA88L466</accession>
<evidence type="ECO:0000256" key="7">
    <source>
        <dbReference type="RuleBase" id="RU000682"/>
    </source>
</evidence>
<dbReference type="PANTHER" id="PTHR24336:SF8">
    <property type="entry name" value="LADYBIRD EARLY-RELATED"/>
    <property type="match status" value="1"/>
</dbReference>
<evidence type="ECO:0000313" key="12">
    <source>
        <dbReference type="Proteomes" id="UP001187531"/>
    </source>
</evidence>
<dbReference type="SMART" id="SM00389">
    <property type="entry name" value="HOX"/>
    <property type="match status" value="1"/>
</dbReference>
<evidence type="ECO:0000256" key="1">
    <source>
        <dbReference type="ARBA" id="ARBA00004123"/>
    </source>
</evidence>
<feature type="coiled-coil region" evidence="8">
    <location>
        <begin position="288"/>
        <end position="315"/>
    </location>
</feature>
<evidence type="ECO:0000256" key="2">
    <source>
        <dbReference type="ARBA" id="ARBA00022473"/>
    </source>
</evidence>
<reference evidence="11" key="1">
    <citation type="submission" date="2023-07" db="EMBL/GenBank/DDBJ databases">
        <title>Chromosome-level genome assembly of Artemia franciscana.</title>
        <authorList>
            <person name="Jo E."/>
        </authorList>
    </citation>
    <scope>NUCLEOTIDE SEQUENCE</scope>
    <source>
        <tissue evidence="11">Whole body</tissue>
    </source>
</reference>
<evidence type="ECO:0000256" key="3">
    <source>
        <dbReference type="ARBA" id="ARBA00023125"/>
    </source>
</evidence>
<comment type="caution">
    <text evidence="11">The sequence shown here is derived from an EMBL/GenBank/DDBJ whole genome shotgun (WGS) entry which is preliminary data.</text>
</comment>
<name>A0AA88L466_ARTSF</name>
<feature type="compositionally biased region" description="Polar residues" evidence="9">
    <location>
        <begin position="210"/>
        <end position="234"/>
    </location>
</feature>
<dbReference type="AlphaFoldDB" id="A0AA88L466"/>
<evidence type="ECO:0000256" key="9">
    <source>
        <dbReference type="SAM" id="MobiDB-lite"/>
    </source>
</evidence>
<evidence type="ECO:0000256" key="6">
    <source>
        <dbReference type="PROSITE-ProRule" id="PRU00108"/>
    </source>
</evidence>
<dbReference type="CDD" id="cd00086">
    <property type="entry name" value="homeodomain"/>
    <property type="match status" value="1"/>
</dbReference>
<dbReference type="PROSITE" id="PS00027">
    <property type="entry name" value="HOMEOBOX_1"/>
    <property type="match status" value="1"/>
</dbReference>
<dbReference type="PRINTS" id="PR00031">
    <property type="entry name" value="HTHREPRESSR"/>
</dbReference>
<dbReference type="SUPFAM" id="SSF46689">
    <property type="entry name" value="Homeodomain-like"/>
    <property type="match status" value="1"/>
</dbReference>
<feature type="compositionally biased region" description="Low complexity" evidence="9">
    <location>
        <begin position="153"/>
        <end position="162"/>
    </location>
</feature>
<organism evidence="11 12">
    <name type="scientific">Artemia franciscana</name>
    <name type="common">Brine shrimp</name>
    <name type="synonym">Artemia sanfranciscana</name>
    <dbReference type="NCBI Taxonomy" id="6661"/>
    <lineage>
        <taxon>Eukaryota</taxon>
        <taxon>Metazoa</taxon>
        <taxon>Ecdysozoa</taxon>
        <taxon>Arthropoda</taxon>
        <taxon>Crustacea</taxon>
        <taxon>Branchiopoda</taxon>
        <taxon>Anostraca</taxon>
        <taxon>Artemiidae</taxon>
        <taxon>Artemia</taxon>
    </lineage>
</organism>
<keyword evidence="8" id="KW-0175">Coiled coil</keyword>
<keyword evidence="3 6" id="KW-0238">DNA-binding</keyword>
<feature type="compositionally biased region" description="Basic and acidic residues" evidence="9">
    <location>
        <begin position="186"/>
        <end position="200"/>
    </location>
</feature>
<evidence type="ECO:0000256" key="4">
    <source>
        <dbReference type="ARBA" id="ARBA00023155"/>
    </source>
</evidence>
<dbReference type="InterPro" id="IPR000047">
    <property type="entry name" value="HTH_motif"/>
</dbReference>
<dbReference type="EMBL" id="JAVRJZ010000015">
    <property type="protein sequence ID" value="KAK2712334.1"/>
    <property type="molecule type" value="Genomic_DNA"/>
</dbReference>
<proteinExistence type="predicted"/>
<dbReference type="InterPro" id="IPR009057">
    <property type="entry name" value="Homeodomain-like_sf"/>
</dbReference>
<dbReference type="Proteomes" id="UP001187531">
    <property type="component" value="Unassembled WGS sequence"/>
</dbReference>
<dbReference type="InterPro" id="IPR001356">
    <property type="entry name" value="HD"/>
</dbReference>
<feature type="region of interest" description="Disordered" evidence="9">
    <location>
        <begin position="1"/>
        <end position="50"/>
    </location>
</feature>
<keyword evidence="5 6" id="KW-0539">Nucleus</keyword>
<keyword evidence="12" id="KW-1185">Reference proteome</keyword>
<protein>
    <recommendedName>
        <fullName evidence="10">Homeobox domain-containing protein</fullName>
    </recommendedName>
</protein>
<keyword evidence="2" id="KW-0217">Developmental protein</keyword>
<dbReference type="Pfam" id="PF00046">
    <property type="entry name" value="Homeodomain"/>
    <property type="match status" value="1"/>
</dbReference>
<gene>
    <name evidence="11" type="ORF">QYM36_011129</name>
</gene>
<feature type="DNA-binding region" description="Homeobox" evidence="6">
    <location>
        <begin position="243"/>
        <end position="302"/>
    </location>
</feature>
<dbReference type="PANTHER" id="PTHR24336">
    <property type="entry name" value="TRANSCRIPTION FACTOR LBX"/>
    <property type="match status" value="1"/>
</dbReference>
<evidence type="ECO:0000256" key="8">
    <source>
        <dbReference type="SAM" id="Coils"/>
    </source>
</evidence>
<dbReference type="GO" id="GO:0000981">
    <property type="term" value="F:DNA-binding transcription factor activity, RNA polymerase II-specific"/>
    <property type="evidence" value="ECO:0007669"/>
    <property type="project" value="InterPro"/>
</dbReference>
<comment type="subcellular location">
    <subcellularLocation>
        <location evidence="1 6 7">Nucleus</location>
    </subcellularLocation>
</comment>
<feature type="compositionally biased region" description="Low complexity" evidence="9">
    <location>
        <begin position="173"/>
        <end position="185"/>
    </location>
</feature>
<dbReference type="GO" id="GO:0005634">
    <property type="term" value="C:nucleus"/>
    <property type="evidence" value="ECO:0007669"/>
    <property type="project" value="UniProtKB-SubCell"/>
</dbReference>
<evidence type="ECO:0000259" key="10">
    <source>
        <dbReference type="PROSITE" id="PS50071"/>
    </source>
</evidence>